<dbReference type="GO" id="GO:0016020">
    <property type="term" value="C:membrane"/>
    <property type="evidence" value="ECO:0007669"/>
    <property type="project" value="TreeGrafter"/>
</dbReference>
<evidence type="ECO:0000259" key="2">
    <source>
        <dbReference type="Pfam" id="PF01757"/>
    </source>
</evidence>
<dbReference type="AlphaFoldDB" id="A0A316E9L1"/>
<protein>
    <submittedName>
        <fullName evidence="3">Peptidoglycan/LPS O-acetylase OafA/YrhL</fullName>
    </submittedName>
</protein>
<dbReference type="OrthoDB" id="9796461at2"/>
<organism evidence="3 4">
    <name type="scientific">Arcicella aurantiaca</name>
    <dbReference type="NCBI Taxonomy" id="591202"/>
    <lineage>
        <taxon>Bacteria</taxon>
        <taxon>Pseudomonadati</taxon>
        <taxon>Bacteroidota</taxon>
        <taxon>Cytophagia</taxon>
        <taxon>Cytophagales</taxon>
        <taxon>Flectobacillaceae</taxon>
        <taxon>Arcicella</taxon>
    </lineage>
</organism>
<feature type="transmembrane region" description="Helical" evidence="1">
    <location>
        <begin position="317"/>
        <end position="337"/>
    </location>
</feature>
<keyword evidence="1" id="KW-0472">Membrane</keyword>
<dbReference type="InterPro" id="IPR002656">
    <property type="entry name" value="Acyl_transf_3_dom"/>
</dbReference>
<evidence type="ECO:0000313" key="3">
    <source>
        <dbReference type="EMBL" id="PWK26659.1"/>
    </source>
</evidence>
<accession>A0A316E9L1</accession>
<feature type="domain" description="Acyltransferase 3" evidence="2">
    <location>
        <begin position="11"/>
        <end position="359"/>
    </location>
</feature>
<evidence type="ECO:0000313" key="4">
    <source>
        <dbReference type="Proteomes" id="UP000245489"/>
    </source>
</evidence>
<name>A0A316E9L1_9BACT</name>
<feature type="transmembrane region" description="Helical" evidence="1">
    <location>
        <begin position="162"/>
        <end position="178"/>
    </location>
</feature>
<dbReference type="GO" id="GO:0016747">
    <property type="term" value="F:acyltransferase activity, transferring groups other than amino-acyl groups"/>
    <property type="evidence" value="ECO:0007669"/>
    <property type="project" value="InterPro"/>
</dbReference>
<dbReference type="EMBL" id="QGGO01000010">
    <property type="protein sequence ID" value="PWK26659.1"/>
    <property type="molecule type" value="Genomic_DNA"/>
</dbReference>
<feature type="transmembrane region" description="Helical" evidence="1">
    <location>
        <begin position="37"/>
        <end position="58"/>
    </location>
</feature>
<feature type="transmembrane region" description="Helical" evidence="1">
    <location>
        <begin position="79"/>
        <end position="100"/>
    </location>
</feature>
<sequence length="392" mass="47447">MLKKTSNTYYYHLDFIRFFVVFFVLLHHWVSETPFKFLPFASTVAFVLSAFLLTKGLLEEKNLISTNTKSNWIVIKAYFWRRSLRIFPIYYLLIIVAYLINWKGEFKSHSVYYFTFLQNFDMVRNSYSGVGIVHTWSIAVQEQFYLVLPFIVLFLSKKVIKYPFLIMVIVGILSRSYYFFMQYPFRYNHFLTECTLDCFGIGGIIAILYIYYPKKFKKFLKKEIYFYLVLIIYILSFILFTMNSNVDIYKSGFYTALELKNRVLVEQHNNFYRVLERLFIPLLSIWLIGWGMFDMYSHVWNTIFKNRTILYLSKISYGIYLYHFPVFLILRKILIYFKYNEHGFFAISTYFIFTILISSFSYYFFEKPIMDWNKNREARKAEKIYSKECEAV</sequence>
<dbReference type="Proteomes" id="UP000245489">
    <property type="component" value="Unassembled WGS sequence"/>
</dbReference>
<comment type="caution">
    <text evidence="3">The sequence shown here is derived from an EMBL/GenBank/DDBJ whole genome shotgun (WGS) entry which is preliminary data.</text>
</comment>
<feature type="transmembrane region" description="Helical" evidence="1">
    <location>
        <begin position="190"/>
        <end position="212"/>
    </location>
</feature>
<dbReference type="PANTHER" id="PTHR23028:SF53">
    <property type="entry name" value="ACYL_TRANSF_3 DOMAIN-CONTAINING PROTEIN"/>
    <property type="match status" value="1"/>
</dbReference>
<gene>
    <name evidence="3" type="ORF">LV89_02168</name>
</gene>
<feature type="transmembrane region" description="Helical" evidence="1">
    <location>
        <begin position="12"/>
        <end position="31"/>
    </location>
</feature>
<dbReference type="InterPro" id="IPR050879">
    <property type="entry name" value="Acyltransferase_3"/>
</dbReference>
<feature type="transmembrane region" description="Helical" evidence="1">
    <location>
        <begin position="224"/>
        <end position="242"/>
    </location>
</feature>
<keyword evidence="4" id="KW-1185">Reference proteome</keyword>
<proteinExistence type="predicted"/>
<feature type="transmembrane region" description="Helical" evidence="1">
    <location>
        <begin position="132"/>
        <end position="155"/>
    </location>
</feature>
<dbReference type="Pfam" id="PF01757">
    <property type="entry name" value="Acyl_transf_3"/>
    <property type="match status" value="1"/>
</dbReference>
<dbReference type="RefSeq" id="WP_109742911.1">
    <property type="nucleotide sequence ID" value="NZ_QGGO01000010.1"/>
</dbReference>
<feature type="transmembrane region" description="Helical" evidence="1">
    <location>
        <begin position="278"/>
        <end position="296"/>
    </location>
</feature>
<reference evidence="3 4" key="1">
    <citation type="submission" date="2018-05" db="EMBL/GenBank/DDBJ databases">
        <title>Genomic Encyclopedia of Archaeal and Bacterial Type Strains, Phase II (KMG-II): from individual species to whole genera.</title>
        <authorList>
            <person name="Goeker M."/>
        </authorList>
    </citation>
    <scope>NUCLEOTIDE SEQUENCE [LARGE SCALE GENOMIC DNA]</scope>
    <source>
        <strain evidence="3 4">DSM 22214</strain>
    </source>
</reference>
<keyword evidence="1" id="KW-1133">Transmembrane helix</keyword>
<dbReference type="PANTHER" id="PTHR23028">
    <property type="entry name" value="ACETYLTRANSFERASE"/>
    <property type="match status" value="1"/>
</dbReference>
<feature type="transmembrane region" description="Helical" evidence="1">
    <location>
        <begin position="343"/>
        <end position="365"/>
    </location>
</feature>
<dbReference type="GO" id="GO:0009103">
    <property type="term" value="P:lipopolysaccharide biosynthetic process"/>
    <property type="evidence" value="ECO:0007669"/>
    <property type="project" value="TreeGrafter"/>
</dbReference>
<evidence type="ECO:0000256" key="1">
    <source>
        <dbReference type="SAM" id="Phobius"/>
    </source>
</evidence>
<keyword evidence="1" id="KW-0812">Transmembrane</keyword>